<reference evidence="3" key="1">
    <citation type="submission" date="2015-11" db="EMBL/GenBank/DDBJ databases">
        <title>De novo transcriptome assembly of four potential Pierce s Disease insect vectors from Arizona vineyards.</title>
        <authorList>
            <person name="Tassone E.E."/>
        </authorList>
    </citation>
    <scope>NUCLEOTIDE SEQUENCE</scope>
</reference>
<dbReference type="GO" id="GO:0016491">
    <property type="term" value="F:oxidoreductase activity"/>
    <property type="evidence" value="ECO:0007669"/>
    <property type="project" value="UniProtKB-KW"/>
</dbReference>
<dbReference type="AlphaFoldDB" id="A0A1B6FKB3"/>
<dbReference type="PANTHER" id="PTHR24321">
    <property type="entry name" value="DEHYDROGENASES, SHORT CHAIN"/>
    <property type="match status" value="1"/>
</dbReference>
<dbReference type="InterPro" id="IPR036291">
    <property type="entry name" value="NAD(P)-bd_dom_sf"/>
</dbReference>
<organism evidence="3">
    <name type="scientific">Cuerna arida</name>
    <dbReference type="NCBI Taxonomy" id="1464854"/>
    <lineage>
        <taxon>Eukaryota</taxon>
        <taxon>Metazoa</taxon>
        <taxon>Ecdysozoa</taxon>
        <taxon>Arthropoda</taxon>
        <taxon>Hexapoda</taxon>
        <taxon>Insecta</taxon>
        <taxon>Pterygota</taxon>
        <taxon>Neoptera</taxon>
        <taxon>Paraneoptera</taxon>
        <taxon>Hemiptera</taxon>
        <taxon>Auchenorrhyncha</taxon>
        <taxon>Membracoidea</taxon>
        <taxon>Cicadellidae</taxon>
        <taxon>Cicadellinae</taxon>
        <taxon>Proconiini</taxon>
        <taxon>Cuerna</taxon>
    </lineage>
</organism>
<sequence length="246" mass="26184">VTFNSSDIAFVTGAGSGIGRATCQLLAKEGATVVAVDINKKGADDTVLGLAGKNHMSIQLDVTKKDDVAAAVSEVIAKYSSPPNIAVNCAGLILYEPLLDLNEETYNRLSDVNVKGTFWVTQAVIRELVAAKKKGAIVNISSIAKTGYALMTLYGANKAAVESFSMAAGREFGPQGVRVNTISPGFTDTPMTVSFPEEIKKMYVNRNPLKRSAKPEEIAETICFLVSEKSSYVNATSMYVHGGCVF</sequence>
<dbReference type="PRINTS" id="PR00081">
    <property type="entry name" value="GDHRDH"/>
</dbReference>
<name>A0A1B6FKB3_9HEMI</name>
<evidence type="ECO:0000313" key="3">
    <source>
        <dbReference type="EMBL" id="JAS50433.1"/>
    </source>
</evidence>
<gene>
    <name evidence="3" type="ORF">g.7634</name>
</gene>
<keyword evidence="2" id="KW-0560">Oxidoreductase</keyword>
<dbReference type="InterPro" id="IPR002347">
    <property type="entry name" value="SDR_fam"/>
</dbReference>
<dbReference type="FunFam" id="3.40.50.720:FF:000084">
    <property type="entry name" value="Short-chain dehydrogenase reductase"/>
    <property type="match status" value="1"/>
</dbReference>
<evidence type="ECO:0000256" key="2">
    <source>
        <dbReference type="ARBA" id="ARBA00023002"/>
    </source>
</evidence>
<proteinExistence type="inferred from homology"/>
<dbReference type="CDD" id="cd05233">
    <property type="entry name" value="SDR_c"/>
    <property type="match status" value="1"/>
</dbReference>
<protein>
    <submittedName>
        <fullName evidence="3">Uncharacterized protein</fullName>
    </submittedName>
</protein>
<dbReference type="PRINTS" id="PR00080">
    <property type="entry name" value="SDRFAMILY"/>
</dbReference>
<comment type="similarity">
    <text evidence="1">Belongs to the short-chain dehydrogenases/reductases (SDR) family.</text>
</comment>
<dbReference type="EMBL" id="GECZ01019336">
    <property type="protein sequence ID" value="JAS50433.1"/>
    <property type="molecule type" value="Transcribed_RNA"/>
</dbReference>
<accession>A0A1B6FKB3</accession>
<evidence type="ECO:0000256" key="1">
    <source>
        <dbReference type="ARBA" id="ARBA00006484"/>
    </source>
</evidence>
<feature type="non-terminal residue" evidence="3">
    <location>
        <position position="1"/>
    </location>
</feature>
<dbReference type="SUPFAM" id="SSF51735">
    <property type="entry name" value="NAD(P)-binding Rossmann-fold domains"/>
    <property type="match status" value="1"/>
</dbReference>
<dbReference type="PANTHER" id="PTHR24321:SF8">
    <property type="entry name" value="ESTRADIOL 17-BETA-DEHYDROGENASE 8-RELATED"/>
    <property type="match status" value="1"/>
</dbReference>
<dbReference type="Pfam" id="PF13561">
    <property type="entry name" value="adh_short_C2"/>
    <property type="match status" value="1"/>
</dbReference>
<dbReference type="Gene3D" id="3.40.50.720">
    <property type="entry name" value="NAD(P)-binding Rossmann-like Domain"/>
    <property type="match status" value="1"/>
</dbReference>